<protein>
    <submittedName>
        <fullName evidence="1">Uncharacterized protein</fullName>
    </submittedName>
</protein>
<reference evidence="1" key="2">
    <citation type="journal article" date="2023" name="Int. J. Mol. Sci.">
        <title>De Novo Assembly and Annotation of 11 Diverse Shrub Willow (Salix) Genomes Reveals Novel Gene Organization in Sex-Linked Regions.</title>
        <authorList>
            <person name="Hyden B."/>
            <person name="Feng K."/>
            <person name="Yates T.B."/>
            <person name="Jawdy S."/>
            <person name="Cereghino C."/>
            <person name="Smart L.B."/>
            <person name="Muchero W."/>
        </authorList>
    </citation>
    <scope>NUCLEOTIDE SEQUENCE [LARGE SCALE GENOMIC DNA]</scope>
    <source>
        <tissue evidence="1">Shoot tip</tissue>
    </source>
</reference>
<keyword evidence="2" id="KW-1185">Reference proteome</keyword>
<comment type="caution">
    <text evidence="1">The sequence shown here is derived from an EMBL/GenBank/DDBJ whole genome shotgun (WGS) entry which is preliminary data.</text>
</comment>
<organism evidence="1 2">
    <name type="scientific">Salix viminalis</name>
    <name type="common">Common osier</name>
    <name type="synonym">Basket willow</name>
    <dbReference type="NCBI Taxonomy" id="40686"/>
    <lineage>
        <taxon>Eukaryota</taxon>
        <taxon>Viridiplantae</taxon>
        <taxon>Streptophyta</taxon>
        <taxon>Embryophyta</taxon>
        <taxon>Tracheophyta</taxon>
        <taxon>Spermatophyta</taxon>
        <taxon>Magnoliopsida</taxon>
        <taxon>eudicotyledons</taxon>
        <taxon>Gunneridae</taxon>
        <taxon>Pentapetalae</taxon>
        <taxon>rosids</taxon>
        <taxon>fabids</taxon>
        <taxon>Malpighiales</taxon>
        <taxon>Salicaceae</taxon>
        <taxon>Saliceae</taxon>
        <taxon>Salix</taxon>
    </lineage>
</organism>
<proteinExistence type="predicted"/>
<evidence type="ECO:0000313" key="2">
    <source>
        <dbReference type="Proteomes" id="UP001151529"/>
    </source>
</evidence>
<dbReference type="Proteomes" id="UP001151529">
    <property type="component" value="Chromosome 1"/>
</dbReference>
<dbReference type="EMBL" id="JAPFFL010000007">
    <property type="protein sequence ID" value="KAJ6714506.1"/>
    <property type="molecule type" value="Genomic_DNA"/>
</dbReference>
<dbReference type="AlphaFoldDB" id="A0A9Q0YY77"/>
<evidence type="ECO:0000313" key="1">
    <source>
        <dbReference type="EMBL" id="KAJ6714506.1"/>
    </source>
</evidence>
<name>A0A9Q0YY77_SALVM</name>
<gene>
    <name evidence="1" type="ORF">OIU85_026049</name>
</gene>
<accession>A0A9Q0YY77</accession>
<sequence length="115" mass="12694">MLQALNGARAHMDLGDRIKLRHGRADVGGYVPAAPYDQSREFASASYIQMETLTFPPYDALVQVLTSDSSISSTSYTQIEILSSPMPSAYPALAWFSHKLFKWPDYLALGPSQLP</sequence>
<reference evidence="1" key="1">
    <citation type="submission" date="2022-11" db="EMBL/GenBank/DDBJ databases">
        <authorList>
            <person name="Hyden B.L."/>
            <person name="Feng K."/>
            <person name="Yates T."/>
            <person name="Jawdy S."/>
            <person name="Smart L.B."/>
            <person name="Muchero W."/>
        </authorList>
    </citation>
    <scope>NUCLEOTIDE SEQUENCE</scope>
    <source>
        <tissue evidence="1">Shoot tip</tissue>
    </source>
</reference>